<evidence type="ECO:0000256" key="10">
    <source>
        <dbReference type="PROSITE-ProRule" id="PRU00552"/>
    </source>
</evidence>
<evidence type="ECO:0000259" key="14">
    <source>
        <dbReference type="PROSITE" id="PS51195"/>
    </source>
</evidence>
<dbReference type="PANTHER" id="PTHR47959">
    <property type="entry name" value="ATP-DEPENDENT RNA HELICASE RHLE-RELATED"/>
    <property type="match status" value="1"/>
</dbReference>
<dbReference type="InterPro" id="IPR011545">
    <property type="entry name" value="DEAD/DEAH_box_helicase_dom"/>
</dbReference>
<dbReference type="Gene3D" id="3.40.50.300">
    <property type="entry name" value="P-loop containing nucleotide triphosphate hydrolases"/>
    <property type="match status" value="2"/>
</dbReference>
<dbReference type="PANTHER" id="PTHR47959:SF1">
    <property type="entry name" value="ATP-DEPENDENT RNA HELICASE DBPA"/>
    <property type="match status" value="1"/>
</dbReference>
<dbReference type="KEGG" id="nth:Nther_0902"/>
<dbReference type="OrthoDB" id="9805696at2"/>
<dbReference type="GO" id="GO:0003723">
    <property type="term" value="F:RNA binding"/>
    <property type="evidence" value="ECO:0007669"/>
    <property type="project" value="UniProtKB-ARBA"/>
</dbReference>
<dbReference type="FunCoup" id="B2A8C1">
    <property type="interactions" value="295"/>
</dbReference>
<evidence type="ECO:0000256" key="5">
    <source>
        <dbReference type="ARBA" id="ARBA00022806"/>
    </source>
</evidence>
<dbReference type="CDD" id="cd00268">
    <property type="entry name" value="DEADc"/>
    <property type="match status" value="1"/>
</dbReference>
<feature type="domain" description="Helicase C-terminal" evidence="13">
    <location>
        <begin position="215"/>
        <end position="377"/>
    </location>
</feature>
<keyword evidence="16" id="KW-1185">Reference proteome</keyword>
<evidence type="ECO:0000256" key="4">
    <source>
        <dbReference type="ARBA" id="ARBA00022801"/>
    </source>
</evidence>
<dbReference type="GO" id="GO:0003724">
    <property type="term" value="F:RNA helicase activity"/>
    <property type="evidence" value="ECO:0007669"/>
    <property type="project" value="UniProtKB-EC"/>
</dbReference>
<proteinExistence type="inferred from homology"/>
<evidence type="ECO:0000256" key="3">
    <source>
        <dbReference type="ARBA" id="ARBA00022741"/>
    </source>
</evidence>
<dbReference type="InterPro" id="IPR014014">
    <property type="entry name" value="RNA_helicase_DEAD_Q_motif"/>
</dbReference>
<dbReference type="InterPro" id="IPR027417">
    <property type="entry name" value="P-loop_NTPase"/>
</dbReference>
<evidence type="ECO:0000313" key="16">
    <source>
        <dbReference type="Proteomes" id="UP000001683"/>
    </source>
</evidence>
<dbReference type="STRING" id="457570.Nther_0902"/>
<dbReference type="InParanoid" id="B2A8C1"/>
<evidence type="ECO:0000259" key="12">
    <source>
        <dbReference type="PROSITE" id="PS51192"/>
    </source>
</evidence>
<dbReference type="GO" id="GO:0016787">
    <property type="term" value="F:hydrolase activity"/>
    <property type="evidence" value="ECO:0007669"/>
    <property type="project" value="UniProtKB-KW"/>
</dbReference>
<dbReference type="EMBL" id="CP001034">
    <property type="protein sequence ID" value="ACB84487.1"/>
    <property type="molecule type" value="Genomic_DNA"/>
</dbReference>
<keyword evidence="2" id="KW-0963">Cytoplasm</keyword>
<keyword evidence="4" id="KW-0378">Hydrolase</keyword>
<keyword evidence="6" id="KW-0067">ATP-binding</keyword>
<dbReference type="PROSITE" id="PS51192">
    <property type="entry name" value="HELICASE_ATP_BIND_1"/>
    <property type="match status" value="1"/>
</dbReference>
<reference evidence="15 16" key="2">
    <citation type="journal article" date="2011" name="J. Bacteriol.">
        <title>Complete genome sequence of the anaerobic, halophilic alkalithermophile Natranaerobius thermophilus JW/NM-WN-LF.</title>
        <authorList>
            <person name="Zhao B."/>
            <person name="Mesbah N.M."/>
            <person name="Dalin E."/>
            <person name="Goodwin L."/>
            <person name="Nolan M."/>
            <person name="Pitluck S."/>
            <person name="Chertkov O."/>
            <person name="Brettin T.S."/>
            <person name="Han J."/>
            <person name="Larimer F.W."/>
            <person name="Land M.L."/>
            <person name="Hauser L."/>
            <person name="Kyrpides N."/>
            <person name="Wiegel J."/>
        </authorList>
    </citation>
    <scope>NUCLEOTIDE SEQUENCE [LARGE SCALE GENOMIC DNA]</scope>
    <source>
        <strain evidence="16">ATCC BAA-1301 / DSM 18059 / JW/NM-WN-LF</strain>
    </source>
</reference>
<feature type="domain" description="DEAD-box RNA helicase Q" evidence="14">
    <location>
        <begin position="2"/>
        <end position="30"/>
    </location>
</feature>
<evidence type="ECO:0000313" key="15">
    <source>
        <dbReference type="EMBL" id="ACB84487.1"/>
    </source>
</evidence>
<dbReference type="EC" id="3.6.4.13" evidence="1"/>
<name>B2A8C1_NATTJ</name>
<evidence type="ECO:0000256" key="7">
    <source>
        <dbReference type="ARBA" id="ARBA00038437"/>
    </source>
</evidence>
<dbReference type="SUPFAM" id="SSF52540">
    <property type="entry name" value="P-loop containing nucleoside triphosphate hydrolases"/>
    <property type="match status" value="1"/>
</dbReference>
<dbReference type="HOGENOM" id="CLU_003041_21_1_9"/>
<dbReference type="FunFam" id="3.40.50.300:FF:000108">
    <property type="entry name" value="ATP-dependent RNA helicase RhlE"/>
    <property type="match status" value="1"/>
</dbReference>
<dbReference type="CDD" id="cd18787">
    <property type="entry name" value="SF2_C_DEAD"/>
    <property type="match status" value="1"/>
</dbReference>
<evidence type="ECO:0000256" key="11">
    <source>
        <dbReference type="SAM" id="MobiDB-lite"/>
    </source>
</evidence>
<dbReference type="InterPro" id="IPR044742">
    <property type="entry name" value="DEAD/DEAH_RhlB"/>
</dbReference>
<dbReference type="InterPro" id="IPR014001">
    <property type="entry name" value="Helicase_ATP-bd"/>
</dbReference>
<dbReference type="AlphaFoldDB" id="B2A8C1"/>
<organism evidence="15 16">
    <name type="scientific">Natranaerobius thermophilus (strain ATCC BAA-1301 / DSM 18059 / JW/NM-WN-LF)</name>
    <dbReference type="NCBI Taxonomy" id="457570"/>
    <lineage>
        <taxon>Bacteria</taxon>
        <taxon>Bacillati</taxon>
        <taxon>Bacillota</taxon>
        <taxon>Clostridia</taxon>
        <taxon>Natranaerobiales</taxon>
        <taxon>Natranaerobiaceae</taxon>
        <taxon>Natranaerobius</taxon>
    </lineage>
</organism>
<protein>
    <recommendedName>
        <fullName evidence="9">ATP-dependent RNA helicase CshA</fullName>
        <ecNumber evidence="1">3.6.4.13</ecNumber>
    </recommendedName>
</protein>
<dbReference type="GO" id="GO:0005524">
    <property type="term" value="F:ATP binding"/>
    <property type="evidence" value="ECO:0007669"/>
    <property type="project" value="UniProtKB-KW"/>
</dbReference>
<dbReference type="SMART" id="SM00487">
    <property type="entry name" value="DEXDc"/>
    <property type="match status" value="1"/>
</dbReference>
<comment type="similarity">
    <text evidence="7">Belongs to the DEAD box helicase family.</text>
</comment>
<feature type="domain" description="Helicase ATP-binding" evidence="12">
    <location>
        <begin position="33"/>
        <end position="204"/>
    </location>
</feature>
<dbReference type="InterPro" id="IPR001650">
    <property type="entry name" value="Helicase_C-like"/>
</dbReference>
<evidence type="ECO:0000256" key="2">
    <source>
        <dbReference type="ARBA" id="ARBA00022490"/>
    </source>
</evidence>
<dbReference type="Pfam" id="PF00271">
    <property type="entry name" value="Helicase_C"/>
    <property type="match status" value="1"/>
</dbReference>
<dbReference type="Proteomes" id="UP000001683">
    <property type="component" value="Chromosome"/>
</dbReference>
<comment type="catalytic activity">
    <reaction evidence="8">
        <text>ATP + H2O = ADP + phosphate + H(+)</text>
        <dbReference type="Rhea" id="RHEA:13065"/>
        <dbReference type="ChEBI" id="CHEBI:15377"/>
        <dbReference type="ChEBI" id="CHEBI:15378"/>
        <dbReference type="ChEBI" id="CHEBI:30616"/>
        <dbReference type="ChEBI" id="CHEBI:43474"/>
        <dbReference type="ChEBI" id="CHEBI:456216"/>
        <dbReference type="EC" id="3.6.4.13"/>
    </reaction>
</comment>
<feature type="short sequence motif" description="Q motif" evidence="10">
    <location>
        <begin position="2"/>
        <end position="30"/>
    </location>
</feature>
<dbReference type="Pfam" id="PF00270">
    <property type="entry name" value="DEAD"/>
    <property type="match status" value="1"/>
</dbReference>
<sequence>MTTFNDLGLNDGVIKAISEMGFEETTPIQRQAIPQVMNGQDIIGQAQTGTGKTAAFGIPYIERIQDPNNKEIKGLVVTPTRELAIQVAEEINRLGQYNGITALPIYGGQSIGHQIKALKKRPQIIVGTPGRLIDHLNRKTIKLNNVNMVTLDEADEMLNMGFIEDIKTILQKTPSHKQTLMFSATMPGPIKSLAEQFMNDPEIIRTKTKEITVPSIEQQYVEVKEGDKFDVFCRLVDSQSPEKAIVFGRTKRRVDELYQALKKRGYFAEGIHGDMPQTKRDHVIKNFRTGATELLVATDVASRGLDVTGISHIYNFDIPQDADSYVHRIGRTGRAGQSGAAVTLVTPREKGHLNLIEQSIKRQIPRRPKPSVDEALEGKQKIAVEKLLSEAKDKNARQYHKLAEELLEENDSIELVAGALKSLTVESEGPNIKLTEEAPIVRGKSKSKKGSGKSGSGKRQGHKRSHKNYRKKGR</sequence>
<dbReference type="eggNOG" id="COG0513">
    <property type="taxonomic scope" value="Bacteria"/>
</dbReference>
<evidence type="ECO:0000259" key="13">
    <source>
        <dbReference type="PROSITE" id="PS51194"/>
    </source>
</evidence>
<reference evidence="15 16" key="1">
    <citation type="submission" date="2008-04" db="EMBL/GenBank/DDBJ databases">
        <title>Complete sequence of chromosome of Natranaerobius thermophilus JW/NM-WN-LF.</title>
        <authorList>
            <consortium name="US DOE Joint Genome Institute"/>
            <person name="Copeland A."/>
            <person name="Lucas S."/>
            <person name="Lapidus A."/>
            <person name="Glavina del Rio T."/>
            <person name="Dalin E."/>
            <person name="Tice H."/>
            <person name="Bruce D."/>
            <person name="Goodwin L."/>
            <person name="Pitluck S."/>
            <person name="Chertkov O."/>
            <person name="Brettin T."/>
            <person name="Detter J.C."/>
            <person name="Han C."/>
            <person name="Kuske C.R."/>
            <person name="Schmutz J."/>
            <person name="Larimer F."/>
            <person name="Land M."/>
            <person name="Hauser L."/>
            <person name="Kyrpides N."/>
            <person name="Lykidis A."/>
            <person name="Mesbah N.M."/>
            <person name="Wiegel J."/>
        </authorList>
    </citation>
    <scope>NUCLEOTIDE SEQUENCE [LARGE SCALE GENOMIC DNA]</scope>
    <source>
        <strain evidence="16">ATCC BAA-1301 / DSM 18059 / JW/NM-WN-LF</strain>
    </source>
</reference>
<dbReference type="InterPro" id="IPR050079">
    <property type="entry name" value="DEAD_box_RNA_helicase"/>
</dbReference>
<dbReference type="RefSeq" id="WP_012447365.1">
    <property type="nucleotide sequence ID" value="NC_010718.1"/>
</dbReference>
<evidence type="ECO:0000256" key="8">
    <source>
        <dbReference type="ARBA" id="ARBA00047984"/>
    </source>
</evidence>
<dbReference type="SMART" id="SM00490">
    <property type="entry name" value="HELICc"/>
    <property type="match status" value="1"/>
</dbReference>
<evidence type="ECO:0000256" key="6">
    <source>
        <dbReference type="ARBA" id="ARBA00022840"/>
    </source>
</evidence>
<evidence type="ECO:0000256" key="1">
    <source>
        <dbReference type="ARBA" id="ARBA00012552"/>
    </source>
</evidence>
<dbReference type="PROSITE" id="PS51194">
    <property type="entry name" value="HELICASE_CTER"/>
    <property type="match status" value="1"/>
</dbReference>
<keyword evidence="5 15" id="KW-0347">Helicase</keyword>
<feature type="region of interest" description="Disordered" evidence="11">
    <location>
        <begin position="426"/>
        <end position="474"/>
    </location>
</feature>
<dbReference type="PROSITE" id="PS51195">
    <property type="entry name" value="Q_MOTIF"/>
    <property type="match status" value="1"/>
</dbReference>
<evidence type="ECO:0000256" key="9">
    <source>
        <dbReference type="ARBA" id="ARBA00067932"/>
    </source>
</evidence>
<dbReference type="GO" id="GO:0005829">
    <property type="term" value="C:cytosol"/>
    <property type="evidence" value="ECO:0007669"/>
    <property type="project" value="TreeGrafter"/>
</dbReference>
<feature type="compositionally biased region" description="Basic residues" evidence="11">
    <location>
        <begin position="459"/>
        <end position="474"/>
    </location>
</feature>
<gene>
    <name evidence="15" type="ordered locus">Nther_0902</name>
</gene>
<accession>B2A8C1</accession>
<keyword evidence="3" id="KW-0547">Nucleotide-binding</keyword>